<feature type="region of interest" description="Disordered" evidence="1">
    <location>
        <begin position="525"/>
        <end position="582"/>
    </location>
</feature>
<feature type="chain" id="PRO_5002260169" description="DUF1216 domain-containing protein" evidence="2">
    <location>
        <begin position="25"/>
        <end position="582"/>
    </location>
</feature>
<dbReference type="OMA" id="TTHYMAD"/>
<dbReference type="OrthoDB" id="1101726at2759"/>
<feature type="compositionally biased region" description="Low complexity" evidence="1">
    <location>
        <begin position="340"/>
        <end position="390"/>
    </location>
</feature>
<dbReference type="RefSeq" id="XP_013597340.1">
    <property type="nucleotide sequence ID" value="XM_013741886.1"/>
</dbReference>
<dbReference type="Proteomes" id="UP000032141">
    <property type="component" value="Chromosome C7"/>
</dbReference>
<dbReference type="EnsemblPlants" id="Bo7g086940.1">
    <property type="protein sequence ID" value="Bo7g086940.1"/>
    <property type="gene ID" value="Bo7g086940"/>
</dbReference>
<dbReference type="STRING" id="109376.A0A0D3DBD9"/>
<dbReference type="PANTHER" id="PTHR31607">
    <property type="entry name" value="DUF1216 DOMAIN-CONTAINING PROTEIN-RELATED"/>
    <property type="match status" value="1"/>
</dbReference>
<proteinExistence type="predicted"/>
<feature type="domain" description="DUF1216" evidence="3">
    <location>
        <begin position="420"/>
        <end position="546"/>
    </location>
</feature>
<accession>A0A0D3DBD9</accession>
<protein>
    <recommendedName>
        <fullName evidence="3">DUF1216 domain-containing protein</fullName>
    </recommendedName>
</protein>
<reference evidence="4" key="2">
    <citation type="submission" date="2015-03" db="UniProtKB">
        <authorList>
            <consortium name="EnsemblPlants"/>
        </authorList>
    </citation>
    <scope>IDENTIFICATION</scope>
</reference>
<dbReference type="GeneID" id="106305520"/>
<keyword evidence="5" id="KW-1185">Reference proteome</keyword>
<organism evidence="4 5">
    <name type="scientific">Brassica oleracea var. oleracea</name>
    <dbReference type="NCBI Taxonomy" id="109376"/>
    <lineage>
        <taxon>Eukaryota</taxon>
        <taxon>Viridiplantae</taxon>
        <taxon>Streptophyta</taxon>
        <taxon>Embryophyta</taxon>
        <taxon>Tracheophyta</taxon>
        <taxon>Spermatophyta</taxon>
        <taxon>Magnoliopsida</taxon>
        <taxon>eudicotyledons</taxon>
        <taxon>Gunneridae</taxon>
        <taxon>Pentapetalae</taxon>
        <taxon>rosids</taxon>
        <taxon>malvids</taxon>
        <taxon>Brassicales</taxon>
        <taxon>Brassicaceae</taxon>
        <taxon>Brassiceae</taxon>
        <taxon>Brassica</taxon>
    </lineage>
</organism>
<dbReference type="Pfam" id="PF06746">
    <property type="entry name" value="DUF1216"/>
    <property type="match status" value="1"/>
</dbReference>
<evidence type="ECO:0000256" key="1">
    <source>
        <dbReference type="SAM" id="MobiDB-lite"/>
    </source>
</evidence>
<reference evidence="4 5" key="1">
    <citation type="journal article" date="2014" name="Genome Biol.">
        <title>Transcriptome and methylome profiling reveals relics of genome dominance in the mesopolyploid Brassica oleracea.</title>
        <authorList>
            <person name="Parkin I.A."/>
            <person name="Koh C."/>
            <person name="Tang H."/>
            <person name="Robinson S.J."/>
            <person name="Kagale S."/>
            <person name="Clarke W.E."/>
            <person name="Town C.D."/>
            <person name="Nixon J."/>
            <person name="Krishnakumar V."/>
            <person name="Bidwell S.L."/>
            <person name="Denoeud F."/>
            <person name="Belcram H."/>
            <person name="Links M.G."/>
            <person name="Just J."/>
            <person name="Clarke C."/>
            <person name="Bender T."/>
            <person name="Huebert T."/>
            <person name="Mason A.S."/>
            <person name="Pires J.C."/>
            <person name="Barker G."/>
            <person name="Moore J."/>
            <person name="Walley P.G."/>
            <person name="Manoli S."/>
            <person name="Batley J."/>
            <person name="Edwards D."/>
            <person name="Nelson M.N."/>
            <person name="Wang X."/>
            <person name="Paterson A.H."/>
            <person name="King G."/>
            <person name="Bancroft I."/>
            <person name="Chalhoub B."/>
            <person name="Sharpe A.G."/>
        </authorList>
    </citation>
    <scope>NUCLEOTIDE SEQUENCE</scope>
    <source>
        <strain evidence="4 5">cv. TO1000</strain>
    </source>
</reference>
<evidence type="ECO:0000313" key="5">
    <source>
        <dbReference type="Proteomes" id="UP000032141"/>
    </source>
</evidence>
<feature type="compositionally biased region" description="Low complexity" evidence="1">
    <location>
        <begin position="563"/>
        <end position="572"/>
    </location>
</feature>
<keyword evidence="2" id="KW-0732">Signal</keyword>
<evidence type="ECO:0000256" key="2">
    <source>
        <dbReference type="SAM" id="SignalP"/>
    </source>
</evidence>
<dbReference type="AlphaFoldDB" id="A0A0D3DBD9"/>
<dbReference type="InterPro" id="IPR009605">
    <property type="entry name" value="DUF1216"/>
</dbReference>
<evidence type="ECO:0000313" key="4">
    <source>
        <dbReference type="EnsemblPlants" id="Bo7g086940.1"/>
    </source>
</evidence>
<dbReference type="KEGG" id="boe:106305520"/>
<evidence type="ECO:0000259" key="3">
    <source>
        <dbReference type="Pfam" id="PF06746"/>
    </source>
</evidence>
<sequence>MARISLALCLMLVVTSSVIYEARGHFLLKDYLTTKFPSKSSEFTPYVNTGLTEFLTDLERFCPPTPEFKSFFTEFKSFFSSIETSSSTSQNIDMEKKGDGLFKAVSAITGGAGQKSAEAGSFKSTMISMAKTLVEQKKSTTAITSTEKKTLVTSMVQWTKTIATTVKTACEKKGKKIDINSFGLNVDVNSVMTVSESRQSSSSSSKSSSESSSKSSSYAARAETAASAKAKETTGARAEKGEKKGEKKAEKKGEKKAEKKAEKNEQKAATSSAKTKEATSTKAGPSASTKTGTTFRDTTGGYAGSPRGSPTAAKDKTAGSPRGSPTAAKEKTSVKGTGKAAASVNQQSNAGSAAASTNQQQSNAASSRGSAASTNQESASSKSSSTTSVTEIEKETSQETTSFISGLEKRFAQKAELKPFFEKLKASMTASSRVSSTKSEQEYTNTAKSTTGKLSDAMSFVGSRFSKSAEMKSNIQTTQQQLIKNLQQFQNLNSQIVGEQKVSSTKETEIKKTMSKIEQVTTQFVETAASSSSSSSKQETAASQQSQKKTMASSKKETAASSQQQTQQQTQQENGMGRLKTN</sequence>
<dbReference type="HOGENOM" id="CLU_022157_0_0_1"/>
<feature type="compositionally biased region" description="Low complexity" evidence="1">
    <location>
        <begin position="280"/>
        <end position="300"/>
    </location>
</feature>
<feature type="compositionally biased region" description="Low complexity" evidence="1">
    <location>
        <begin position="526"/>
        <end position="548"/>
    </location>
</feature>
<feature type="compositionally biased region" description="Basic and acidic residues" evidence="1">
    <location>
        <begin position="229"/>
        <end position="266"/>
    </location>
</feature>
<dbReference type="PANTHER" id="PTHR31607:SF30">
    <property type="entry name" value="PROTEIN, PUTATIVE (DUF1216)-RELATED"/>
    <property type="match status" value="1"/>
</dbReference>
<feature type="compositionally biased region" description="Low complexity" evidence="1">
    <location>
        <begin position="196"/>
        <end position="228"/>
    </location>
</feature>
<feature type="region of interest" description="Disordered" evidence="1">
    <location>
        <begin position="196"/>
        <end position="404"/>
    </location>
</feature>
<dbReference type="Gramene" id="Bo7g086940.1">
    <property type="protein sequence ID" value="Bo7g086940.1"/>
    <property type="gene ID" value="Bo7g086940"/>
</dbReference>
<feature type="signal peptide" evidence="2">
    <location>
        <begin position="1"/>
        <end position="24"/>
    </location>
</feature>
<name>A0A0D3DBD9_BRAOL</name>
<feature type="region of interest" description="Disordered" evidence="1">
    <location>
        <begin position="428"/>
        <end position="450"/>
    </location>
</feature>